<accession>A0A9W9UGD6</accession>
<dbReference type="EMBL" id="JAPZBQ010000003">
    <property type="protein sequence ID" value="KAJ5339424.1"/>
    <property type="molecule type" value="Genomic_DNA"/>
</dbReference>
<dbReference type="AlphaFoldDB" id="A0A9W9UGD6"/>
<gene>
    <name evidence="1" type="ORF">N7452_006152</name>
</gene>
<reference evidence="1" key="1">
    <citation type="submission" date="2022-12" db="EMBL/GenBank/DDBJ databases">
        <authorList>
            <person name="Petersen C."/>
        </authorList>
    </citation>
    <scope>NUCLEOTIDE SEQUENCE</scope>
    <source>
        <strain evidence="1">IBT 35673</strain>
    </source>
</reference>
<sequence>MPSSARKKGKKEESFTNHILDYLAEKNHSLAGPRPDSDALGSATSAVASVEDEESKWFFGSDSNQNLTQQWDVPWSTIWDVPSPSTLNVSSRANAPWRGIPSYFNGMTSGMVLCMI</sequence>
<comment type="caution">
    <text evidence="1">The sequence shown here is derived from an EMBL/GenBank/DDBJ whole genome shotgun (WGS) entry which is preliminary data.</text>
</comment>
<reference evidence="1" key="2">
    <citation type="journal article" date="2023" name="IMA Fungus">
        <title>Comparative genomic study of the Penicillium genus elucidates a diverse pangenome and 15 lateral gene transfer events.</title>
        <authorList>
            <person name="Petersen C."/>
            <person name="Sorensen T."/>
            <person name="Nielsen M.R."/>
            <person name="Sondergaard T.E."/>
            <person name="Sorensen J.L."/>
            <person name="Fitzpatrick D.A."/>
            <person name="Frisvad J.C."/>
            <person name="Nielsen K.L."/>
        </authorList>
    </citation>
    <scope>NUCLEOTIDE SEQUENCE</scope>
    <source>
        <strain evidence="1">IBT 35673</strain>
    </source>
</reference>
<evidence type="ECO:0000313" key="2">
    <source>
        <dbReference type="Proteomes" id="UP001147695"/>
    </source>
</evidence>
<protein>
    <submittedName>
        <fullName evidence="1">Uncharacterized protein</fullName>
    </submittedName>
</protein>
<proteinExistence type="predicted"/>
<name>A0A9W9UGD6_PENBR</name>
<dbReference type="Proteomes" id="UP001147695">
    <property type="component" value="Unassembled WGS sequence"/>
</dbReference>
<evidence type="ECO:0000313" key="1">
    <source>
        <dbReference type="EMBL" id="KAJ5339424.1"/>
    </source>
</evidence>
<organism evidence="1 2">
    <name type="scientific">Penicillium brevicompactum</name>
    <dbReference type="NCBI Taxonomy" id="5074"/>
    <lineage>
        <taxon>Eukaryota</taxon>
        <taxon>Fungi</taxon>
        <taxon>Dikarya</taxon>
        <taxon>Ascomycota</taxon>
        <taxon>Pezizomycotina</taxon>
        <taxon>Eurotiomycetes</taxon>
        <taxon>Eurotiomycetidae</taxon>
        <taxon>Eurotiales</taxon>
        <taxon>Aspergillaceae</taxon>
        <taxon>Penicillium</taxon>
    </lineage>
</organism>